<dbReference type="InterPro" id="IPR002110">
    <property type="entry name" value="Ankyrin_rpt"/>
</dbReference>
<dbReference type="InterPro" id="IPR052895">
    <property type="entry name" value="HetReg/Transcr_Mod"/>
</dbReference>
<dbReference type="SMART" id="SM00248">
    <property type="entry name" value="ANK"/>
    <property type="match status" value="4"/>
</dbReference>
<dbReference type="Pfam" id="PF12796">
    <property type="entry name" value="Ank_2"/>
    <property type="match status" value="1"/>
</dbReference>
<evidence type="ECO:0000313" key="3">
    <source>
        <dbReference type="EMBL" id="KAK4155069.1"/>
    </source>
</evidence>
<evidence type="ECO:0000256" key="1">
    <source>
        <dbReference type="SAM" id="MobiDB-lite"/>
    </source>
</evidence>
<feature type="region of interest" description="Disordered" evidence="1">
    <location>
        <begin position="510"/>
        <end position="530"/>
    </location>
</feature>
<comment type="caution">
    <text evidence="3">The sequence shown here is derived from an EMBL/GenBank/DDBJ whole genome shotgun (WGS) entry which is preliminary data.</text>
</comment>
<dbReference type="PANTHER" id="PTHR24148">
    <property type="entry name" value="ANKYRIN REPEAT DOMAIN-CONTAINING PROTEIN 39 HOMOLOG-RELATED"/>
    <property type="match status" value="1"/>
</dbReference>
<organism evidence="3 4">
    <name type="scientific">Chaetomidium leptoderma</name>
    <dbReference type="NCBI Taxonomy" id="669021"/>
    <lineage>
        <taxon>Eukaryota</taxon>
        <taxon>Fungi</taxon>
        <taxon>Dikarya</taxon>
        <taxon>Ascomycota</taxon>
        <taxon>Pezizomycotina</taxon>
        <taxon>Sordariomycetes</taxon>
        <taxon>Sordariomycetidae</taxon>
        <taxon>Sordariales</taxon>
        <taxon>Chaetomiaceae</taxon>
        <taxon>Chaetomidium</taxon>
    </lineage>
</organism>
<dbReference type="PANTHER" id="PTHR24148:SF78">
    <property type="entry name" value="HETEROKARYON INCOMPATIBILITY DOMAIN-CONTAINING PROTEIN"/>
    <property type="match status" value="1"/>
</dbReference>
<dbReference type="InterPro" id="IPR036770">
    <property type="entry name" value="Ankyrin_rpt-contain_sf"/>
</dbReference>
<sequence>MDQHSQEGPDTLLESGHIRLLRLMPHKRKDAGIQCQLFNYPLHDSGDGTTLYEALSYVWGDAGGRPRISIGQRDVEVTPNLHAALLHLRDTVLERVLWVDAICINQSDPIEKGQQIQFMAKIYAKAGRVIVWLGEAADGSDQAIEDIRFAAVLALLQRPWFQRIWQTLLTQPVQVLQEVAAARNVLIKCDGMEIDGYAFYTGLSALNLSYEGYPNLRSRIYTTTYLIRGALFRPRRVTSQPGPFSLQIRPLSELVDMYHTRKATERHDKVYALLGMRSDDDGETKFPANYKTPWGQAFQQLINSFLSDQVSVDSWDDEEIAVIRSKGCVLGKVSSVERDATWEDRQDVVITWQLESSYRYAKDERSDVWNLQTGAKSVHVGDVICLLQGALRPTIIRLHDGDWVIIKVAVHPTDKPRATVRNGKRSEFPSSISTPLHDFFLVWDWADRPQVGGYENHFIRNQVPKRSELGGHLHKAARLRSAWLISQHMETYGVSVGTFQRITRVFDSALKSMGSPGSTRPGGGSSEERGTREIGVMFDQLVRDHGKWTVICVAAAGGQRAVVELLLNTDEVDSNAEDYLLASLWLAEQNGHGAVRKLLLKAGRIDSDAKDTDGQAVLLQAARNGLDPNFEDMDGLRPVQVAVDNDHAATVKVLLENDAGFDLDSINNDGLTIFARAALYGRESVMKLLLEAAGANLELPIPKVIHH</sequence>
<dbReference type="Pfam" id="PF06985">
    <property type="entry name" value="HET"/>
    <property type="match status" value="1"/>
</dbReference>
<accession>A0AAN6VPB9</accession>
<dbReference type="EMBL" id="MU856896">
    <property type="protein sequence ID" value="KAK4155069.1"/>
    <property type="molecule type" value="Genomic_DNA"/>
</dbReference>
<dbReference type="Gene3D" id="1.25.40.20">
    <property type="entry name" value="Ankyrin repeat-containing domain"/>
    <property type="match status" value="1"/>
</dbReference>
<dbReference type="InterPro" id="IPR010730">
    <property type="entry name" value="HET"/>
</dbReference>
<protein>
    <submittedName>
        <fullName evidence="3">Heterokaryon incompatibility protein-domain-containing protein</fullName>
    </submittedName>
</protein>
<dbReference type="SUPFAM" id="SSF48403">
    <property type="entry name" value="Ankyrin repeat"/>
    <property type="match status" value="1"/>
</dbReference>
<gene>
    <name evidence="3" type="ORF">C8A00DRAFT_42295</name>
</gene>
<reference evidence="3" key="1">
    <citation type="journal article" date="2023" name="Mol. Phylogenet. Evol.">
        <title>Genome-scale phylogeny and comparative genomics of the fungal order Sordariales.</title>
        <authorList>
            <person name="Hensen N."/>
            <person name="Bonometti L."/>
            <person name="Westerberg I."/>
            <person name="Brannstrom I.O."/>
            <person name="Guillou S."/>
            <person name="Cros-Aarteil S."/>
            <person name="Calhoun S."/>
            <person name="Haridas S."/>
            <person name="Kuo A."/>
            <person name="Mondo S."/>
            <person name="Pangilinan J."/>
            <person name="Riley R."/>
            <person name="LaButti K."/>
            <person name="Andreopoulos B."/>
            <person name="Lipzen A."/>
            <person name="Chen C."/>
            <person name="Yan M."/>
            <person name="Daum C."/>
            <person name="Ng V."/>
            <person name="Clum A."/>
            <person name="Steindorff A."/>
            <person name="Ohm R.A."/>
            <person name="Martin F."/>
            <person name="Silar P."/>
            <person name="Natvig D.O."/>
            <person name="Lalanne C."/>
            <person name="Gautier V."/>
            <person name="Ament-Velasquez S.L."/>
            <person name="Kruys A."/>
            <person name="Hutchinson M.I."/>
            <person name="Powell A.J."/>
            <person name="Barry K."/>
            <person name="Miller A.N."/>
            <person name="Grigoriev I.V."/>
            <person name="Debuchy R."/>
            <person name="Gladieux P."/>
            <person name="Hiltunen Thoren M."/>
            <person name="Johannesson H."/>
        </authorList>
    </citation>
    <scope>NUCLEOTIDE SEQUENCE</scope>
    <source>
        <strain evidence="3">CBS 538.74</strain>
    </source>
</reference>
<proteinExistence type="predicted"/>
<keyword evidence="4" id="KW-1185">Reference proteome</keyword>
<dbReference type="Proteomes" id="UP001302745">
    <property type="component" value="Unassembled WGS sequence"/>
</dbReference>
<reference evidence="3" key="2">
    <citation type="submission" date="2023-05" db="EMBL/GenBank/DDBJ databases">
        <authorList>
            <consortium name="Lawrence Berkeley National Laboratory"/>
            <person name="Steindorff A."/>
            <person name="Hensen N."/>
            <person name="Bonometti L."/>
            <person name="Westerberg I."/>
            <person name="Brannstrom I.O."/>
            <person name="Guillou S."/>
            <person name="Cros-Aarteil S."/>
            <person name="Calhoun S."/>
            <person name="Haridas S."/>
            <person name="Kuo A."/>
            <person name="Mondo S."/>
            <person name="Pangilinan J."/>
            <person name="Riley R."/>
            <person name="Labutti K."/>
            <person name="Andreopoulos B."/>
            <person name="Lipzen A."/>
            <person name="Chen C."/>
            <person name="Yanf M."/>
            <person name="Daum C."/>
            <person name="Ng V."/>
            <person name="Clum A."/>
            <person name="Ohm R."/>
            <person name="Martin F."/>
            <person name="Silar P."/>
            <person name="Natvig D."/>
            <person name="Lalanne C."/>
            <person name="Gautier V."/>
            <person name="Ament-Velasquez S.L."/>
            <person name="Kruys A."/>
            <person name="Hutchinson M.I."/>
            <person name="Powell A.J."/>
            <person name="Barry K."/>
            <person name="Miller A.N."/>
            <person name="Grigoriev I.V."/>
            <person name="Debuchy R."/>
            <person name="Gladieux P."/>
            <person name="Thoren M.H."/>
            <person name="Johannesson H."/>
        </authorList>
    </citation>
    <scope>NUCLEOTIDE SEQUENCE</scope>
    <source>
        <strain evidence="3">CBS 538.74</strain>
    </source>
</reference>
<evidence type="ECO:0000259" key="2">
    <source>
        <dbReference type="Pfam" id="PF06985"/>
    </source>
</evidence>
<name>A0AAN6VPB9_9PEZI</name>
<evidence type="ECO:0000313" key="4">
    <source>
        <dbReference type="Proteomes" id="UP001302745"/>
    </source>
</evidence>
<dbReference type="AlphaFoldDB" id="A0AAN6VPB9"/>
<feature type="domain" description="Heterokaryon incompatibility" evidence="2">
    <location>
        <begin position="52"/>
        <end position="148"/>
    </location>
</feature>